<comment type="caution">
    <text evidence="2">The sequence shown here is derived from an EMBL/GenBank/DDBJ whole genome shotgun (WGS) entry which is preliminary data.</text>
</comment>
<dbReference type="InterPro" id="IPR013078">
    <property type="entry name" value="His_Pase_superF_clade-1"/>
</dbReference>
<dbReference type="EMBL" id="VORB01000010">
    <property type="protein sequence ID" value="TXC76233.1"/>
    <property type="molecule type" value="Genomic_DNA"/>
</dbReference>
<dbReference type="CDD" id="cd07067">
    <property type="entry name" value="HP_PGM_like"/>
    <property type="match status" value="1"/>
</dbReference>
<gene>
    <name evidence="2" type="ORF">FRX97_10830</name>
</gene>
<dbReference type="Gene3D" id="3.40.50.1240">
    <property type="entry name" value="Phosphoglycerate mutase-like"/>
    <property type="match status" value="1"/>
</dbReference>
<sequence length="168" mass="19077">MSLELFVIRHAKSSWAENQLKDYDRPLNNRGYKSIEIMGEHLKSQQIKPDIILYSTAKRTTETFEGLLPFVQSDQLKISPNRILYHASSQTIFSAISEIPTSCKKAFYIGHNPGVTDFVNELCGENISNIPTLGIAHIQLEIKSWNEIFLGTGTLKDFVYPKKFSPNL</sequence>
<reference evidence="2 3" key="1">
    <citation type="submission" date="2019-08" db="EMBL/GenBank/DDBJ databases">
        <title>Genome of Luteibaculum oceani JCM 18817.</title>
        <authorList>
            <person name="Bowman J.P."/>
        </authorList>
    </citation>
    <scope>NUCLEOTIDE SEQUENCE [LARGE SCALE GENOMIC DNA]</scope>
    <source>
        <strain evidence="2 3">JCM 18817</strain>
    </source>
</reference>
<proteinExistence type="predicted"/>
<dbReference type="OrthoDB" id="9810154at2"/>
<dbReference type="InterPro" id="IPR029033">
    <property type="entry name" value="His_PPase_superfam"/>
</dbReference>
<evidence type="ECO:0000256" key="1">
    <source>
        <dbReference type="PIRSR" id="PIRSR613078-2"/>
    </source>
</evidence>
<organism evidence="2 3">
    <name type="scientific">Luteibaculum oceani</name>
    <dbReference type="NCBI Taxonomy" id="1294296"/>
    <lineage>
        <taxon>Bacteria</taxon>
        <taxon>Pseudomonadati</taxon>
        <taxon>Bacteroidota</taxon>
        <taxon>Flavobacteriia</taxon>
        <taxon>Flavobacteriales</taxon>
        <taxon>Luteibaculaceae</taxon>
        <taxon>Luteibaculum</taxon>
    </lineage>
</organism>
<accession>A0A5C6USD0</accession>
<evidence type="ECO:0000313" key="2">
    <source>
        <dbReference type="EMBL" id="TXC76233.1"/>
    </source>
</evidence>
<protein>
    <submittedName>
        <fullName evidence="2">Histidine phosphatase family protein</fullName>
    </submittedName>
</protein>
<dbReference type="RefSeq" id="WP_147015235.1">
    <property type="nucleotide sequence ID" value="NZ_VORB01000010.1"/>
</dbReference>
<dbReference type="Pfam" id="PF00300">
    <property type="entry name" value="His_Phos_1"/>
    <property type="match status" value="1"/>
</dbReference>
<evidence type="ECO:0000313" key="3">
    <source>
        <dbReference type="Proteomes" id="UP000321168"/>
    </source>
</evidence>
<dbReference type="PANTHER" id="PTHR47623:SF1">
    <property type="entry name" value="OS09G0287300 PROTEIN"/>
    <property type="match status" value="1"/>
</dbReference>
<dbReference type="SUPFAM" id="SSF53254">
    <property type="entry name" value="Phosphoglycerate mutase-like"/>
    <property type="match status" value="1"/>
</dbReference>
<dbReference type="Proteomes" id="UP000321168">
    <property type="component" value="Unassembled WGS sequence"/>
</dbReference>
<name>A0A5C6USD0_9FLAO</name>
<feature type="binding site" evidence="1">
    <location>
        <position position="59"/>
    </location>
    <ligand>
        <name>substrate</name>
    </ligand>
</feature>
<keyword evidence="3" id="KW-1185">Reference proteome</keyword>
<dbReference type="PANTHER" id="PTHR47623">
    <property type="entry name" value="OS09G0287300 PROTEIN"/>
    <property type="match status" value="1"/>
</dbReference>
<dbReference type="AlphaFoldDB" id="A0A5C6USD0"/>